<dbReference type="EMBL" id="BARU01019997">
    <property type="protein sequence ID" value="GAH59301.1"/>
    <property type="molecule type" value="Genomic_DNA"/>
</dbReference>
<dbReference type="Pfam" id="PF04230">
    <property type="entry name" value="PS_pyruv_trans"/>
    <property type="match status" value="1"/>
</dbReference>
<proteinExistence type="predicted"/>
<reference evidence="2" key="1">
    <citation type="journal article" date="2014" name="Front. Microbiol.">
        <title>High frequency of phylogenetically diverse reductive dehalogenase-homologous genes in deep subseafloor sedimentary metagenomes.</title>
        <authorList>
            <person name="Kawai M."/>
            <person name="Futagami T."/>
            <person name="Toyoda A."/>
            <person name="Takaki Y."/>
            <person name="Nishi S."/>
            <person name="Hori S."/>
            <person name="Arai W."/>
            <person name="Tsubouchi T."/>
            <person name="Morono Y."/>
            <person name="Uchiyama I."/>
            <person name="Ito T."/>
            <person name="Fujiyama A."/>
            <person name="Inagaki F."/>
            <person name="Takami H."/>
        </authorList>
    </citation>
    <scope>NUCLEOTIDE SEQUENCE</scope>
    <source>
        <strain evidence="2">Expedition CK06-06</strain>
    </source>
</reference>
<feature type="domain" description="Polysaccharide pyruvyl transferase" evidence="1">
    <location>
        <begin position="28"/>
        <end position="242"/>
    </location>
</feature>
<name>X1GN20_9ZZZZ</name>
<evidence type="ECO:0000313" key="2">
    <source>
        <dbReference type="EMBL" id="GAH59301.1"/>
    </source>
</evidence>
<comment type="caution">
    <text evidence="2">The sequence shown here is derived from an EMBL/GenBank/DDBJ whole genome shotgun (WGS) entry which is preliminary data.</text>
</comment>
<dbReference type="InterPro" id="IPR007345">
    <property type="entry name" value="Polysacch_pyruvyl_Trfase"/>
</dbReference>
<gene>
    <name evidence="2" type="ORF">S03H2_32890</name>
</gene>
<sequence length="271" mass="30572">DTLIVMGAKHVLEKAGCGLVEDPEKAEVILINGSGGMNDIWKGALEKLACYRKEYPELPTVVAPSSYRFKDYDFRAICEISQVPLILFARERISEQIVKETDLPSHVRVKVSHDLAFELKDSDFVRALADKCRSGHILIVARKDREGSAGVLAKTKGTWIPKKIRRPFSWMRDRLVAFRSRDVIGEILREENIPKDVQRIYRDVSSSVSFEEFLDAICGAALIVTDRLHVGILGHLLNKRVVLRPGIYHKIKGVYELSMSGPNSRTSLWVS</sequence>
<dbReference type="AlphaFoldDB" id="X1GN20"/>
<organism evidence="2">
    <name type="scientific">marine sediment metagenome</name>
    <dbReference type="NCBI Taxonomy" id="412755"/>
    <lineage>
        <taxon>unclassified sequences</taxon>
        <taxon>metagenomes</taxon>
        <taxon>ecological metagenomes</taxon>
    </lineage>
</organism>
<feature type="non-terminal residue" evidence="2">
    <location>
        <position position="1"/>
    </location>
</feature>
<protein>
    <recommendedName>
        <fullName evidence="1">Polysaccharide pyruvyl transferase domain-containing protein</fullName>
    </recommendedName>
</protein>
<evidence type="ECO:0000259" key="1">
    <source>
        <dbReference type="Pfam" id="PF04230"/>
    </source>
</evidence>
<accession>X1GN20</accession>